<feature type="signal peptide" evidence="1">
    <location>
        <begin position="1"/>
        <end position="23"/>
    </location>
</feature>
<keyword evidence="1" id="KW-0732">Signal</keyword>
<dbReference type="EMBL" id="WSFO01000013">
    <property type="protein sequence ID" value="KAE9627447.1"/>
    <property type="molecule type" value="Genomic_DNA"/>
</dbReference>
<dbReference type="PANTHER" id="PTHR22642:SF2">
    <property type="entry name" value="PROTEIN LONG AFTER FAR-RED 3"/>
    <property type="match status" value="1"/>
</dbReference>
<dbReference type="PANTHER" id="PTHR22642">
    <property type="entry name" value="IMIDAZOLONEPROPIONASE"/>
    <property type="match status" value="1"/>
</dbReference>
<dbReference type="InterPro" id="IPR033932">
    <property type="entry name" value="YtcJ-like"/>
</dbReference>
<feature type="domain" description="Amidohydrolase 3" evidence="2">
    <location>
        <begin position="95"/>
        <end position="584"/>
    </location>
</feature>
<name>A0A6A4RF19_9RHOB</name>
<gene>
    <name evidence="3" type="ORF">GP644_19980</name>
</gene>
<dbReference type="GO" id="GO:0016810">
    <property type="term" value="F:hydrolase activity, acting on carbon-nitrogen (but not peptide) bonds"/>
    <property type="evidence" value="ECO:0007669"/>
    <property type="project" value="InterPro"/>
</dbReference>
<protein>
    <submittedName>
        <fullName evidence="3">Amidohydrolase family protein</fullName>
    </submittedName>
</protein>
<dbReference type="InterPro" id="IPR011059">
    <property type="entry name" value="Metal-dep_hydrolase_composite"/>
</dbReference>
<comment type="caution">
    <text evidence="3">The sequence shown here is derived from an EMBL/GenBank/DDBJ whole genome shotgun (WGS) entry which is preliminary data.</text>
</comment>
<dbReference type="Gene3D" id="3.20.20.140">
    <property type="entry name" value="Metal-dependent hydrolases"/>
    <property type="match status" value="1"/>
</dbReference>
<dbReference type="Pfam" id="PF07969">
    <property type="entry name" value="Amidohydro_3"/>
    <property type="match status" value="1"/>
</dbReference>
<dbReference type="AlphaFoldDB" id="A0A6A4RF19"/>
<keyword evidence="3" id="KW-0378">Hydrolase</keyword>
<dbReference type="RefSeq" id="WP_158981283.1">
    <property type="nucleotide sequence ID" value="NZ_WSFO01000013.1"/>
</dbReference>
<dbReference type="InterPro" id="IPR032466">
    <property type="entry name" value="Metal_Hydrolase"/>
</dbReference>
<accession>A0A6A4RF19</accession>
<evidence type="ECO:0000313" key="4">
    <source>
        <dbReference type="Proteomes" id="UP000441586"/>
    </source>
</evidence>
<dbReference type="SUPFAM" id="SSF51338">
    <property type="entry name" value="Composite domain of metallo-dependent hydrolases"/>
    <property type="match status" value="1"/>
</dbReference>
<sequence length="654" mass="71355">MTRFFRTTALVCSLLSAAGSANAESLQDIASSFGAGKSGVVYTARDIITMNPNQPRAQAVAVLGDKIAAVGSLAEMTTLAKQRGYTIDTRFGDDVLIAGLIEPHVHPILTALTMTQTVIAIEDWETTRGTSPAVRDPETYQARLQQALTAHDPNENFVSWGYHHYFHGPMSRAMLDELAPDFPVIVWHRSAHEVFLNSVAMEKFGINADLVETLPEAAQAQTDLENGHLYESGFFLLLDSLAPAMASTELLIEGLEFSEDYYLRNGITLAAEPGGVVSQPLQQIVNSVYGDDLTPFNHYFIPDGKTFAGNFLEQNGAARMIEETRAVLDWGEGRSRFLPQQVKLFIDGAIYSQLMQMKDGYTDGHHGEWIMPPELYSKAFQAYWDAGYQISIHVNGDGGMDVLLDNLETAQARNPRFDHRTVIVHFGVATPEQVQRAADLGAIVSANPYYVTALAGRYAEFGLGPERANRMVPLKEAADAGMPISFHSDMPMAAASPLLLMWSAVNRITAEGTVAGPELRVDLETALKAVTIDAAYTLQMEDEIGSIEVGKLANLTVLEQNPYEVDLMALKDIPVWGTIFEGRVQQAPNAPDQEAVLTLPTAIDYAEKGVTPATDNPDLNQMRCIADGQCPDDGHDHGELRRALSKVVISQLGG</sequence>
<reference evidence="3 4" key="1">
    <citation type="submission" date="2019-12" db="EMBL/GenBank/DDBJ databases">
        <authorList>
            <person name="Zhang Y.-J."/>
        </authorList>
    </citation>
    <scope>NUCLEOTIDE SEQUENCE [LARGE SCALE GENOMIC DNA]</scope>
    <source>
        <strain evidence="3 4">H18S-6</strain>
    </source>
</reference>
<organism evidence="3 4">
    <name type="scientific">Parasedimentitalea maritima</name>
    <dbReference type="NCBI Taxonomy" id="2578117"/>
    <lineage>
        <taxon>Bacteria</taxon>
        <taxon>Pseudomonadati</taxon>
        <taxon>Pseudomonadota</taxon>
        <taxon>Alphaproteobacteria</taxon>
        <taxon>Rhodobacterales</taxon>
        <taxon>Paracoccaceae</taxon>
        <taxon>Parasedimentitalea</taxon>
    </lineage>
</organism>
<dbReference type="SUPFAM" id="SSF51556">
    <property type="entry name" value="Metallo-dependent hydrolases"/>
    <property type="match status" value="1"/>
</dbReference>
<dbReference type="CDD" id="cd01300">
    <property type="entry name" value="YtcJ_like"/>
    <property type="match status" value="1"/>
</dbReference>
<evidence type="ECO:0000313" key="3">
    <source>
        <dbReference type="EMBL" id="KAE9627447.1"/>
    </source>
</evidence>
<evidence type="ECO:0000259" key="2">
    <source>
        <dbReference type="Pfam" id="PF07969"/>
    </source>
</evidence>
<evidence type="ECO:0000256" key="1">
    <source>
        <dbReference type="SAM" id="SignalP"/>
    </source>
</evidence>
<dbReference type="InterPro" id="IPR013108">
    <property type="entry name" value="Amidohydro_3"/>
</dbReference>
<dbReference type="Proteomes" id="UP000441586">
    <property type="component" value="Unassembled WGS sequence"/>
</dbReference>
<proteinExistence type="predicted"/>
<dbReference type="Gene3D" id="3.10.310.70">
    <property type="match status" value="1"/>
</dbReference>
<feature type="chain" id="PRO_5025593967" evidence="1">
    <location>
        <begin position="24"/>
        <end position="654"/>
    </location>
</feature>
<dbReference type="Gene3D" id="2.30.40.10">
    <property type="entry name" value="Urease, subunit C, domain 1"/>
    <property type="match status" value="1"/>
</dbReference>